<sequence>MDIDSTWAAEELGVVGRDVLADDADDRAARDVAELNERVDDGLGAVDGNGKA</sequence>
<gene>
    <name evidence="1" type="ORF">SDC9_164326</name>
</gene>
<comment type="caution">
    <text evidence="1">The sequence shown here is derived from an EMBL/GenBank/DDBJ whole genome shotgun (WGS) entry which is preliminary data.</text>
</comment>
<dbReference type="EMBL" id="VSSQ01063997">
    <property type="protein sequence ID" value="MPN16977.1"/>
    <property type="molecule type" value="Genomic_DNA"/>
</dbReference>
<protein>
    <submittedName>
        <fullName evidence="1">Uncharacterized protein</fullName>
    </submittedName>
</protein>
<name>A0A645FRC7_9ZZZZ</name>
<organism evidence="1">
    <name type="scientific">bioreactor metagenome</name>
    <dbReference type="NCBI Taxonomy" id="1076179"/>
    <lineage>
        <taxon>unclassified sequences</taxon>
        <taxon>metagenomes</taxon>
        <taxon>ecological metagenomes</taxon>
    </lineage>
</organism>
<proteinExistence type="predicted"/>
<evidence type="ECO:0000313" key="1">
    <source>
        <dbReference type="EMBL" id="MPN16977.1"/>
    </source>
</evidence>
<dbReference type="AlphaFoldDB" id="A0A645FRC7"/>
<reference evidence="1" key="1">
    <citation type="submission" date="2019-08" db="EMBL/GenBank/DDBJ databases">
        <authorList>
            <person name="Kucharzyk K."/>
            <person name="Murdoch R.W."/>
            <person name="Higgins S."/>
            <person name="Loffler F."/>
        </authorList>
    </citation>
    <scope>NUCLEOTIDE SEQUENCE</scope>
</reference>
<accession>A0A645FRC7</accession>